<evidence type="ECO:0000259" key="1">
    <source>
        <dbReference type="SMART" id="SM00901"/>
    </source>
</evidence>
<dbReference type="InterPro" id="IPR014966">
    <property type="entry name" value="FRG-dom"/>
</dbReference>
<dbReference type="SMART" id="SM00901">
    <property type="entry name" value="FRG"/>
    <property type="match status" value="1"/>
</dbReference>
<evidence type="ECO:0000313" key="2">
    <source>
        <dbReference type="EMBL" id="UWP60201.1"/>
    </source>
</evidence>
<gene>
    <name evidence="2" type="ORF">NQ502_03875</name>
</gene>
<sequence length="490" mass="57616">MIDVETIRINSVEEYYQIVEKYKGNNLFRGQAVSEWDIVPGAFRGNCVKDRVAEECRKFSLVQTEEVLKKILELQHWGEKTRLCDLSINPSVSLYFVIEDDTQHDKDGAVFIIDRDKACNFNSVQIKILMRIAQGDLYNFRVIKDAVKNELHLDLSDEEIKEVITKNAVIDYDMGIAYSNPRAIIQGGTGIYFGYAFDREDNLVEKGSLDIEGIIKKIIIPHDIKPQIIEHLNMIGIYGDLLYDKAKAVSNSRLSYDIQEFENREKSFGQKVTLGVYVSELSFTDDDIQRLVDEVYIKYKTQYGKSARIWINVYHDLEDRRLTSSNWIARTIPNSNFTNYNLIFNENYRTSRMVNLNKEISIFEIMRLTEPIVKECKQFLLEVERAYDLFQNRYIMRDKYGEVLNMAYIKRHKIIFGDLNDIEHGGERYDMYYEGAYNFCQSVYDLAWELCNDIGKGEQDSFLEWRYDKWHEKCLRNYALYYLAVRNLSI</sequence>
<organism evidence="2 3">
    <name type="scientific">Ruminococcus gauvreauii</name>
    <dbReference type="NCBI Taxonomy" id="438033"/>
    <lineage>
        <taxon>Bacteria</taxon>
        <taxon>Bacillati</taxon>
        <taxon>Bacillota</taxon>
        <taxon>Clostridia</taxon>
        <taxon>Eubacteriales</taxon>
        <taxon>Oscillospiraceae</taxon>
        <taxon>Ruminococcus</taxon>
    </lineage>
</organism>
<feature type="domain" description="FRG" evidence="1">
    <location>
        <begin position="22"/>
        <end position="111"/>
    </location>
</feature>
<dbReference type="RefSeq" id="WP_028530192.1">
    <property type="nucleotide sequence ID" value="NZ_CABLBR010000048.1"/>
</dbReference>
<dbReference type="EMBL" id="CP102290">
    <property type="protein sequence ID" value="UWP60201.1"/>
    <property type="molecule type" value="Genomic_DNA"/>
</dbReference>
<keyword evidence="3" id="KW-1185">Reference proteome</keyword>
<reference evidence="2" key="1">
    <citation type="journal article" date="2022" name="Cell">
        <title>Design, construction, and in vivo augmentation of a complex gut microbiome.</title>
        <authorList>
            <person name="Cheng A.G."/>
            <person name="Ho P.Y."/>
            <person name="Aranda-Diaz A."/>
            <person name="Jain S."/>
            <person name="Yu F.B."/>
            <person name="Meng X."/>
            <person name="Wang M."/>
            <person name="Iakiviak M."/>
            <person name="Nagashima K."/>
            <person name="Zhao A."/>
            <person name="Murugkar P."/>
            <person name="Patil A."/>
            <person name="Atabakhsh K."/>
            <person name="Weakley A."/>
            <person name="Yan J."/>
            <person name="Brumbaugh A.R."/>
            <person name="Higginbottom S."/>
            <person name="Dimas A."/>
            <person name="Shiver A.L."/>
            <person name="Deutschbauer A."/>
            <person name="Neff N."/>
            <person name="Sonnenburg J.L."/>
            <person name="Huang K.C."/>
            <person name="Fischbach M.A."/>
        </authorList>
    </citation>
    <scope>NUCLEOTIDE SEQUENCE</scope>
    <source>
        <strain evidence="2">DSM 19829</strain>
    </source>
</reference>
<evidence type="ECO:0000313" key="3">
    <source>
        <dbReference type="Proteomes" id="UP001060164"/>
    </source>
</evidence>
<dbReference type="Proteomes" id="UP001060164">
    <property type="component" value="Chromosome"/>
</dbReference>
<proteinExistence type="predicted"/>
<name>A0ABY5VJR1_9FIRM</name>
<dbReference type="Pfam" id="PF08867">
    <property type="entry name" value="FRG"/>
    <property type="match status" value="1"/>
</dbReference>
<protein>
    <submittedName>
        <fullName evidence="2">FRG domain-containing protein</fullName>
    </submittedName>
</protein>
<accession>A0ABY5VJR1</accession>